<dbReference type="KEGG" id="cai:Caci_3417"/>
<proteinExistence type="predicted"/>
<evidence type="ECO:0000313" key="1">
    <source>
        <dbReference type="EMBL" id="ACU72323.1"/>
    </source>
</evidence>
<name>C7Q903_CATAD</name>
<keyword evidence="2" id="KW-1185">Reference proteome</keyword>
<accession>C7Q903</accession>
<dbReference type="RefSeq" id="WP_012787616.1">
    <property type="nucleotide sequence ID" value="NC_013131.1"/>
</dbReference>
<dbReference type="HOGENOM" id="CLU_1783390_0_0_11"/>
<organism evidence="1 2">
    <name type="scientific">Catenulispora acidiphila (strain DSM 44928 / JCM 14897 / NBRC 102108 / NRRL B-24433 / ID139908)</name>
    <dbReference type="NCBI Taxonomy" id="479433"/>
    <lineage>
        <taxon>Bacteria</taxon>
        <taxon>Bacillati</taxon>
        <taxon>Actinomycetota</taxon>
        <taxon>Actinomycetes</taxon>
        <taxon>Catenulisporales</taxon>
        <taxon>Catenulisporaceae</taxon>
        <taxon>Catenulispora</taxon>
    </lineage>
</organism>
<sequence length="145" mass="15275">MPSPNGRIAKRATRAIPSPLLRWTARAAVRVVLPIAGAAATVVVQRAKWRFGLWRSPHGAVVVDINRDVHALAPEGGRPVAALAALAERADLTLGGVPGRPVTRLRAVPRYPGDDIRADVALAKQHLEALEAGDPGLRLPPPAAP</sequence>
<reference evidence="1 2" key="1">
    <citation type="journal article" date="2009" name="Stand. Genomic Sci.">
        <title>Complete genome sequence of Catenulispora acidiphila type strain (ID 139908).</title>
        <authorList>
            <person name="Copeland A."/>
            <person name="Lapidus A."/>
            <person name="Glavina Del Rio T."/>
            <person name="Nolan M."/>
            <person name="Lucas S."/>
            <person name="Chen F."/>
            <person name="Tice H."/>
            <person name="Cheng J.F."/>
            <person name="Bruce D."/>
            <person name="Goodwin L."/>
            <person name="Pitluck S."/>
            <person name="Mikhailova N."/>
            <person name="Pati A."/>
            <person name="Ivanova N."/>
            <person name="Mavromatis K."/>
            <person name="Chen A."/>
            <person name="Palaniappan K."/>
            <person name="Chain P."/>
            <person name="Land M."/>
            <person name="Hauser L."/>
            <person name="Chang Y.J."/>
            <person name="Jeffries C.D."/>
            <person name="Chertkov O."/>
            <person name="Brettin T."/>
            <person name="Detter J.C."/>
            <person name="Han C."/>
            <person name="Ali Z."/>
            <person name="Tindall B.J."/>
            <person name="Goker M."/>
            <person name="Bristow J."/>
            <person name="Eisen J.A."/>
            <person name="Markowitz V."/>
            <person name="Hugenholtz P."/>
            <person name="Kyrpides N.C."/>
            <person name="Klenk H.P."/>
        </authorList>
    </citation>
    <scope>NUCLEOTIDE SEQUENCE [LARGE SCALE GENOMIC DNA]</scope>
    <source>
        <strain evidence="2">DSM 44928 / JCM 14897 / NBRC 102108 / NRRL B-24433 / ID139908</strain>
    </source>
</reference>
<evidence type="ECO:0000313" key="2">
    <source>
        <dbReference type="Proteomes" id="UP000000851"/>
    </source>
</evidence>
<dbReference type="Proteomes" id="UP000000851">
    <property type="component" value="Chromosome"/>
</dbReference>
<dbReference type="InParanoid" id="C7Q903"/>
<gene>
    <name evidence="1" type="ordered locus">Caci_3417</name>
</gene>
<protein>
    <submittedName>
        <fullName evidence="1">Uncharacterized protein</fullName>
    </submittedName>
</protein>
<dbReference type="EMBL" id="CP001700">
    <property type="protein sequence ID" value="ACU72323.1"/>
    <property type="molecule type" value="Genomic_DNA"/>
</dbReference>
<dbReference type="AlphaFoldDB" id="C7Q903"/>